<keyword evidence="1" id="KW-1133">Transmembrane helix</keyword>
<organism evidence="2 3">
    <name type="scientific">Cyclotella cryptica</name>
    <dbReference type="NCBI Taxonomy" id="29204"/>
    <lineage>
        <taxon>Eukaryota</taxon>
        <taxon>Sar</taxon>
        <taxon>Stramenopiles</taxon>
        <taxon>Ochrophyta</taxon>
        <taxon>Bacillariophyta</taxon>
        <taxon>Coscinodiscophyceae</taxon>
        <taxon>Thalassiosirophycidae</taxon>
        <taxon>Stephanodiscales</taxon>
        <taxon>Stephanodiscaceae</taxon>
        <taxon>Cyclotella</taxon>
    </lineage>
</organism>
<reference evidence="2 3" key="1">
    <citation type="journal article" date="2020" name="G3 (Bethesda)">
        <title>Improved Reference Genome for Cyclotella cryptica CCMP332, a Model for Cell Wall Morphogenesis, Salinity Adaptation, and Lipid Production in Diatoms (Bacillariophyta).</title>
        <authorList>
            <person name="Roberts W.R."/>
            <person name="Downey K.M."/>
            <person name="Ruck E.C."/>
            <person name="Traller J.C."/>
            <person name="Alverson A.J."/>
        </authorList>
    </citation>
    <scope>NUCLEOTIDE SEQUENCE [LARGE SCALE GENOMIC DNA]</scope>
    <source>
        <strain evidence="2 3">CCMP332</strain>
    </source>
</reference>
<evidence type="ECO:0000256" key="1">
    <source>
        <dbReference type="SAM" id="Phobius"/>
    </source>
</evidence>
<dbReference type="Pfam" id="PF10563">
    <property type="entry name" value="CA_like"/>
    <property type="match status" value="1"/>
</dbReference>
<proteinExistence type="predicted"/>
<protein>
    <recommendedName>
        <fullName evidence="4">Delta carbonic anhydrase</fullName>
    </recommendedName>
</protein>
<evidence type="ECO:0000313" key="3">
    <source>
        <dbReference type="Proteomes" id="UP001516023"/>
    </source>
</evidence>
<evidence type="ECO:0000313" key="2">
    <source>
        <dbReference type="EMBL" id="KAL3783965.1"/>
    </source>
</evidence>
<dbReference type="AlphaFoldDB" id="A0ABD3P7B2"/>
<accession>A0ABD3P7B2</accession>
<keyword evidence="1" id="KW-0472">Membrane</keyword>
<comment type="caution">
    <text evidence="2">The sequence shown here is derived from an EMBL/GenBank/DDBJ whole genome shotgun (WGS) entry which is preliminary data.</text>
</comment>
<sequence>MGVNPQSPVLELDHAHDQHLLDTMCTAPASAFQPHDKIRDLRAANLFLSLTTIGLFIVTLSLLAMEKQSQLCLHSLLLDDDANVCNGTKLAFENQLCADLEVPAPQAGGNVTNGYIGALEVDVVPNTLPFYQSSMCPVNVHWHLGSEHYSYGQFDENGDGPHGNIPRPEWAARTLTEDKHEELQAGFRCHHYNAADPKFTTTYDWKHCKGMDIGETYEVHWPHSASGACGTVNQYQTPHYDGIFCKLDMDTFSTLAAQDIANAIGVQSQVFTVVNDESYFYPDMMRGMIVDEKMGMGQDVAFYTGSTTGDTRSNEVCSMYTPITWQVDRKCHLISASSFDKLCYDMKLQRDDMSNDLHPHGSRELVSDDLVANNQARKDLR</sequence>
<dbReference type="InterPro" id="IPR018883">
    <property type="entry name" value="Delta_CA"/>
</dbReference>
<dbReference type="EMBL" id="JABMIG020000247">
    <property type="protein sequence ID" value="KAL3783965.1"/>
    <property type="molecule type" value="Genomic_DNA"/>
</dbReference>
<evidence type="ECO:0008006" key="4">
    <source>
        <dbReference type="Google" id="ProtNLM"/>
    </source>
</evidence>
<keyword evidence="1" id="KW-0812">Transmembrane</keyword>
<gene>
    <name evidence="2" type="ORF">HJC23_013345</name>
</gene>
<feature type="transmembrane region" description="Helical" evidence="1">
    <location>
        <begin position="46"/>
        <end position="65"/>
    </location>
</feature>
<name>A0ABD3P7B2_9STRA</name>
<keyword evidence="3" id="KW-1185">Reference proteome</keyword>
<dbReference type="Proteomes" id="UP001516023">
    <property type="component" value="Unassembled WGS sequence"/>
</dbReference>